<dbReference type="SUPFAM" id="SSF53335">
    <property type="entry name" value="S-adenosyl-L-methionine-dependent methyltransferases"/>
    <property type="match status" value="1"/>
</dbReference>
<gene>
    <name evidence="1" type="primary">fkbM</name>
    <name evidence="1" type="ORF">BSPP4475_14280</name>
</gene>
<sequence length="277" mass="31396">MHPFTHSEVSLNDVTMTLVTNLEDLISGAELRSGKKLWSDALDHARKNLKPHGRILYAGGHVGSAVIFLAKVEPTALIYCFEPDPINFALLTVNLEINQVRNVHAFPFAAGKTQGFIPFYKSDWDSSDHRCAMPRMDDPDVTIFHGLPYRIPIVQPPEFLKACYRSKAPRSFDLIVTDTQGADFDILEACLPMIGPHTGVIAEYSPYHLYRHGTSRQDVERLLRLFSRAEIVNSRVENVMPAPVTVDQLLSFYDEHCEQYKGYVDIWLTARQDPTHK</sequence>
<protein>
    <submittedName>
        <fullName evidence="1">FkbM family methyltransferase</fullName>
    </submittedName>
</protein>
<dbReference type="GO" id="GO:0008168">
    <property type="term" value="F:methyltransferase activity"/>
    <property type="evidence" value="ECO:0007669"/>
    <property type="project" value="UniProtKB-KW"/>
</dbReference>
<dbReference type="KEGG" id="bayd:BSPP4475_14280"/>
<dbReference type="AlphaFoldDB" id="A0AA48M913"/>
<dbReference type="NCBIfam" id="TIGR01444">
    <property type="entry name" value="fkbM_fam"/>
    <property type="match status" value="1"/>
</dbReference>
<keyword evidence="1" id="KW-0489">Methyltransferase</keyword>
<accession>A0AA48M913</accession>
<evidence type="ECO:0000313" key="1">
    <source>
        <dbReference type="EMBL" id="CAJ1003483.1"/>
    </source>
</evidence>
<dbReference type="Gene3D" id="3.40.50.150">
    <property type="entry name" value="Vaccinia Virus protein VP39"/>
    <property type="match status" value="1"/>
</dbReference>
<dbReference type="RefSeq" id="WP_230076682.1">
    <property type="nucleotide sequence ID" value="NZ_OY569118.1"/>
</dbReference>
<keyword evidence="1" id="KW-0808">Transferase</keyword>
<keyword evidence="2" id="KW-1185">Reference proteome</keyword>
<name>A0AA48M913_9BACL</name>
<dbReference type="Proteomes" id="UP001189619">
    <property type="component" value="Chromosome"/>
</dbReference>
<reference evidence="1" key="1">
    <citation type="submission" date="2023-07" db="EMBL/GenBank/DDBJ databases">
        <authorList>
            <person name="Ivanov I."/>
            <person name="Teneva D."/>
            <person name="Stoikov I."/>
        </authorList>
    </citation>
    <scope>NUCLEOTIDE SEQUENCE</scope>
    <source>
        <strain evidence="1">4475</strain>
    </source>
</reference>
<organism evidence="1 2">
    <name type="scientific">Brevibacillus aydinogluensis</name>
    <dbReference type="NCBI Taxonomy" id="927786"/>
    <lineage>
        <taxon>Bacteria</taxon>
        <taxon>Bacillati</taxon>
        <taxon>Bacillota</taxon>
        <taxon>Bacilli</taxon>
        <taxon>Bacillales</taxon>
        <taxon>Paenibacillaceae</taxon>
        <taxon>Brevibacillus</taxon>
    </lineage>
</organism>
<dbReference type="GO" id="GO:0032259">
    <property type="term" value="P:methylation"/>
    <property type="evidence" value="ECO:0007669"/>
    <property type="project" value="UniProtKB-KW"/>
</dbReference>
<dbReference type="InterPro" id="IPR006342">
    <property type="entry name" value="FkbM_mtfrase"/>
</dbReference>
<evidence type="ECO:0000313" key="2">
    <source>
        <dbReference type="Proteomes" id="UP001189619"/>
    </source>
</evidence>
<proteinExistence type="predicted"/>
<dbReference type="InterPro" id="IPR029063">
    <property type="entry name" value="SAM-dependent_MTases_sf"/>
</dbReference>
<dbReference type="EMBL" id="OY569118">
    <property type="protein sequence ID" value="CAJ1003483.1"/>
    <property type="molecule type" value="Genomic_DNA"/>
</dbReference>